<dbReference type="AlphaFoldDB" id="A0A2N8TUK9"/>
<dbReference type="GO" id="GO:0010181">
    <property type="term" value="F:FMN binding"/>
    <property type="evidence" value="ECO:0007669"/>
    <property type="project" value="InterPro"/>
</dbReference>
<dbReference type="Gene3D" id="2.30.110.10">
    <property type="entry name" value="Electron Transport, Fmn-binding Protein, Chain A"/>
    <property type="match status" value="1"/>
</dbReference>
<dbReference type="InterPro" id="IPR050268">
    <property type="entry name" value="NADH-dep_flavin_reductase"/>
</dbReference>
<protein>
    <submittedName>
        <fullName evidence="3">Flavin reductase</fullName>
    </submittedName>
</protein>
<dbReference type="InterPro" id="IPR012349">
    <property type="entry name" value="Split_barrel_FMN-bd"/>
</dbReference>
<evidence type="ECO:0000313" key="4">
    <source>
        <dbReference type="Proteomes" id="UP000235943"/>
    </source>
</evidence>
<dbReference type="SUPFAM" id="SSF50475">
    <property type="entry name" value="FMN-binding split barrel"/>
    <property type="match status" value="1"/>
</dbReference>
<dbReference type="Proteomes" id="UP000235943">
    <property type="component" value="Unassembled WGS sequence"/>
</dbReference>
<proteinExistence type="predicted"/>
<dbReference type="InterPro" id="IPR002563">
    <property type="entry name" value="Flavin_Rdtase-like_dom"/>
</dbReference>
<evidence type="ECO:0000256" key="1">
    <source>
        <dbReference type="ARBA" id="ARBA00023002"/>
    </source>
</evidence>
<dbReference type="PANTHER" id="PTHR30466:SF1">
    <property type="entry name" value="FMN REDUCTASE (NADH) RUTF"/>
    <property type="match status" value="1"/>
</dbReference>
<organism evidence="3 4">
    <name type="scientific">Streptomyces cahuitamycinicus</name>
    <dbReference type="NCBI Taxonomy" id="2070367"/>
    <lineage>
        <taxon>Bacteria</taxon>
        <taxon>Bacillati</taxon>
        <taxon>Actinomycetota</taxon>
        <taxon>Actinomycetes</taxon>
        <taxon>Kitasatosporales</taxon>
        <taxon>Streptomycetaceae</taxon>
        <taxon>Streptomyces</taxon>
    </lineage>
</organism>
<dbReference type="OrthoDB" id="9792858at2"/>
<reference evidence="3 4" key="1">
    <citation type="submission" date="2018-01" db="EMBL/GenBank/DDBJ databases">
        <title>Draft genome sequence of Streptomyces sp. 13K301.</title>
        <authorList>
            <person name="Sahin N."/>
            <person name="Saygin H."/>
            <person name="Ay H."/>
        </authorList>
    </citation>
    <scope>NUCLEOTIDE SEQUENCE [LARGE SCALE GENOMIC DNA]</scope>
    <source>
        <strain evidence="3 4">13K301</strain>
    </source>
</reference>
<dbReference type="PANTHER" id="PTHR30466">
    <property type="entry name" value="FLAVIN REDUCTASE"/>
    <property type="match status" value="1"/>
</dbReference>
<dbReference type="EMBL" id="POUC01000037">
    <property type="protein sequence ID" value="PNG22714.1"/>
    <property type="molecule type" value="Genomic_DNA"/>
</dbReference>
<accession>A0A2N8TUK9</accession>
<evidence type="ECO:0000313" key="3">
    <source>
        <dbReference type="EMBL" id="PNG22714.1"/>
    </source>
</evidence>
<gene>
    <name evidence="3" type="ORF">C1J00_07845</name>
</gene>
<dbReference type="Pfam" id="PF01613">
    <property type="entry name" value="Flavin_Reduct"/>
    <property type="match status" value="1"/>
</dbReference>
<dbReference type="GO" id="GO:0042602">
    <property type="term" value="F:riboflavin reductase (NADPH) activity"/>
    <property type="evidence" value="ECO:0007669"/>
    <property type="project" value="TreeGrafter"/>
</dbReference>
<keyword evidence="1" id="KW-0560">Oxidoreductase</keyword>
<name>A0A2N8TUK9_9ACTN</name>
<comment type="caution">
    <text evidence="3">The sequence shown here is derived from an EMBL/GenBank/DDBJ whole genome shotgun (WGS) entry which is preliminary data.</text>
</comment>
<dbReference type="SMART" id="SM00903">
    <property type="entry name" value="Flavin_Reduct"/>
    <property type="match status" value="1"/>
</dbReference>
<feature type="domain" description="Flavin reductase like" evidence="2">
    <location>
        <begin position="19"/>
        <end position="165"/>
    </location>
</feature>
<keyword evidence="4" id="KW-1185">Reference proteome</keyword>
<evidence type="ECO:0000259" key="2">
    <source>
        <dbReference type="SMART" id="SM00903"/>
    </source>
</evidence>
<dbReference type="RefSeq" id="WP_102908302.1">
    <property type="nucleotide sequence ID" value="NZ_POUC01000037.1"/>
</dbReference>
<sequence>MTRGTYPAAPAEPDLRSVMRLFPTGVAVLLAGRGDETVATTVNSLTSVTLEPPTVLVSLRKYSRAHTITSAAGGFCLSFLSGLQGDHARLFASRNKPTGHELEKYFGIAADGGRILDGALATLHCTVSTTHLEGDHCLFLGRVTAAHHGDTDQGALLFHQGRMASV</sequence>